<keyword evidence="10" id="KW-0406">Ion transport</keyword>
<keyword evidence="5" id="KW-0813">Transport</keyword>
<comment type="caution">
    <text evidence="14">The sequence shown here is derived from an EMBL/GenBank/DDBJ whole genome shotgun (WGS) entry which is preliminary data.</text>
</comment>
<evidence type="ECO:0000313" key="15">
    <source>
        <dbReference type="Proteomes" id="UP000002939"/>
    </source>
</evidence>
<feature type="transmembrane region" description="Helical" evidence="13">
    <location>
        <begin position="420"/>
        <end position="436"/>
    </location>
</feature>
<feature type="transmembrane region" description="Helical" evidence="13">
    <location>
        <begin position="319"/>
        <end position="336"/>
    </location>
</feature>
<feature type="transmembrane region" description="Helical" evidence="13">
    <location>
        <begin position="356"/>
        <end position="374"/>
    </location>
</feature>
<evidence type="ECO:0000256" key="1">
    <source>
        <dbReference type="ARBA" id="ARBA00003408"/>
    </source>
</evidence>
<dbReference type="STRING" id="626369.HMPREF0446_00194"/>
<evidence type="ECO:0000256" key="7">
    <source>
        <dbReference type="ARBA" id="ARBA00022475"/>
    </source>
</evidence>
<evidence type="ECO:0000256" key="11">
    <source>
        <dbReference type="ARBA" id="ARBA00023136"/>
    </source>
</evidence>
<feature type="transmembrane region" description="Helical" evidence="13">
    <location>
        <begin position="233"/>
        <end position="261"/>
    </location>
</feature>
<feature type="transmembrane region" description="Helical" evidence="13">
    <location>
        <begin position="163"/>
        <end position="186"/>
    </location>
</feature>
<reference evidence="14" key="1">
    <citation type="submission" date="2009-09" db="EMBL/GenBank/DDBJ databases">
        <authorList>
            <consortium name="The Broad Institute Genome Sequencing Platform"/>
            <person name="Ward D."/>
            <person name="Feldgarden M."/>
            <person name="Earl A."/>
            <person name="Young S.K."/>
            <person name="Zeng Q."/>
            <person name="Koehrsen M."/>
            <person name="Alvarado L."/>
            <person name="Berlin A."/>
            <person name="Bochicchio J."/>
            <person name="Borenstein D."/>
            <person name="Chapman S.B."/>
            <person name="Chen Z."/>
            <person name="Engels R."/>
            <person name="Freedman E."/>
            <person name="Gellesch M."/>
            <person name="Goldberg J."/>
            <person name="Griggs A."/>
            <person name="Gujja S."/>
            <person name="Heilman E."/>
            <person name="Heiman D."/>
            <person name="Hepburn T."/>
            <person name="Howarth C."/>
            <person name="Jen D."/>
            <person name="Larson L."/>
            <person name="Lewis B."/>
            <person name="Mehta T."/>
            <person name="Park D."/>
            <person name="Pearson M."/>
            <person name="Roberts A."/>
            <person name="Saif S."/>
            <person name="Shea T."/>
            <person name="Shenoy N."/>
            <person name="Sisk P."/>
            <person name="Stolte C."/>
            <person name="Sykes S."/>
            <person name="Thomson T."/>
            <person name="Walk T."/>
            <person name="White J."/>
            <person name="Yandava C."/>
            <person name="Sibley C.D."/>
            <person name="Field T.R."/>
            <person name="Grinwis M."/>
            <person name="Eshaghurshan C.S."/>
            <person name="Surette M.G."/>
            <person name="Haas B."/>
            <person name="Nusbaum C."/>
            <person name="Birren B."/>
        </authorList>
    </citation>
    <scope>NUCLEOTIDE SEQUENCE [LARGE SCALE GENOMIC DNA]</scope>
    <source>
        <strain evidence="14">ATCC 700633</strain>
    </source>
</reference>
<dbReference type="PANTHER" id="PTHR43298:SF2">
    <property type="entry name" value="FMN_FAD EXPORTER YEEO-RELATED"/>
    <property type="match status" value="1"/>
</dbReference>
<dbReference type="AlphaFoldDB" id="D0BJQ9"/>
<keyword evidence="7" id="KW-1003">Cell membrane</keyword>
<dbReference type="EMBL" id="ACRF02000014">
    <property type="protein sequence ID" value="EEW93312.2"/>
    <property type="molecule type" value="Genomic_DNA"/>
</dbReference>
<evidence type="ECO:0000256" key="9">
    <source>
        <dbReference type="ARBA" id="ARBA00022989"/>
    </source>
</evidence>
<dbReference type="GO" id="GO:0042910">
    <property type="term" value="F:xenobiotic transmembrane transporter activity"/>
    <property type="evidence" value="ECO:0007669"/>
    <property type="project" value="InterPro"/>
</dbReference>
<evidence type="ECO:0000256" key="4">
    <source>
        <dbReference type="ARBA" id="ARBA00020268"/>
    </source>
</evidence>
<evidence type="ECO:0000256" key="8">
    <source>
        <dbReference type="ARBA" id="ARBA00022692"/>
    </source>
</evidence>
<evidence type="ECO:0000256" key="3">
    <source>
        <dbReference type="ARBA" id="ARBA00010199"/>
    </source>
</evidence>
<dbReference type="PANTHER" id="PTHR43298">
    <property type="entry name" value="MULTIDRUG RESISTANCE PROTEIN NORM-RELATED"/>
    <property type="match status" value="1"/>
</dbReference>
<feature type="transmembrane region" description="Helical" evidence="13">
    <location>
        <begin position="44"/>
        <end position="72"/>
    </location>
</feature>
<evidence type="ECO:0000256" key="2">
    <source>
        <dbReference type="ARBA" id="ARBA00004651"/>
    </source>
</evidence>
<feature type="transmembrane region" description="Helical" evidence="13">
    <location>
        <begin position="92"/>
        <end position="118"/>
    </location>
</feature>
<organism evidence="14 15">
    <name type="scientific">Granulicatella elegans ATCC 700633</name>
    <dbReference type="NCBI Taxonomy" id="626369"/>
    <lineage>
        <taxon>Bacteria</taxon>
        <taxon>Bacillati</taxon>
        <taxon>Bacillota</taxon>
        <taxon>Bacilli</taxon>
        <taxon>Lactobacillales</taxon>
        <taxon>Carnobacteriaceae</taxon>
        <taxon>Granulicatella</taxon>
    </lineage>
</organism>
<dbReference type="RefSeq" id="WP_020991377.1">
    <property type="nucleotide sequence ID" value="NZ_KI391971.1"/>
</dbReference>
<dbReference type="Pfam" id="PF01554">
    <property type="entry name" value="MatE"/>
    <property type="match status" value="2"/>
</dbReference>
<dbReference type="InterPro" id="IPR048279">
    <property type="entry name" value="MdtK-like"/>
</dbReference>
<keyword evidence="6" id="KW-0050">Antiport</keyword>
<dbReference type="HOGENOM" id="CLU_012893_5_0_9"/>
<comment type="subcellular location">
    <subcellularLocation>
        <location evidence="2">Cell membrane</location>
        <topology evidence="2">Multi-pass membrane protein</topology>
    </subcellularLocation>
</comment>
<dbReference type="NCBIfam" id="TIGR00797">
    <property type="entry name" value="matE"/>
    <property type="match status" value="1"/>
</dbReference>
<dbReference type="InterPro" id="IPR050222">
    <property type="entry name" value="MATE_MdtK"/>
</dbReference>
<feature type="transmembrane region" description="Helical" evidence="13">
    <location>
        <begin position="192"/>
        <end position="212"/>
    </location>
</feature>
<dbReference type="CDD" id="cd13138">
    <property type="entry name" value="MATE_yoeA_like"/>
    <property type="match status" value="1"/>
</dbReference>
<keyword evidence="9 13" id="KW-1133">Transmembrane helix</keyword>
<dbReference type="GO" id="GO:0006811">
    <property type="term" value="P:monoatomic ion transport"/>
    <property type="evidence" value="ECO:0007669"/>
    <property type="project" value="UniProtKB-KW"/>
</dbReference>
<name>D0BJQ9_9LACT</name>
<accession>D0BJQ9</accession>
<feature type="transmembrane region" description="Helical" evidence="13">
    <location>
        <begin position="281"/>
        <end position="298"/>
    </location>
</feature>
<proteinExistence type="inferred from homology"/>
<dbReference type="OrthoDB" id="9776324at2"/>
<reference evidence="14" key="2">
    <citation type="submission" date="2011-10" db="EMBL/GenBank/DDBJ databases">
        <title>The Genome Sequence of Granulicatella elegans ATCC 700633.</title>
        <authorList>
            <consortium name="The Broad Institute Genome Sequencing Platform"/>
            <consortium name="The Broad Institute Genome Sequencing Center for Infectious Disease"/>
            <person name="Earl A."/>
            <person name="Ward D."/>
            <person name="Feldgarden M."/>
            <person name="Gevers D."/>
            <person name="Sibley C.D."/>
            <person name="Field T.R."/>
            <person name="Grinwis M."/>
            <person name="Eshaghurshan C.S."/>
            <person name="Surette M.G."/>
            <person name="Young S.K."/>
            <person name="Zeng Q."/>
            <person name="Gargeya S."/>
            <person name="Fitzgerald M."/>
            <person name="Haas B."/>
            <person name="Abouelleil A."/>
            <person name="Alvarado L."/>
            <person name="Arachchi H.M."/>
            <person name="Berlin A."/>
            <person name="Brown A."/>
            <person name="Chapman S.B."/>
            <person name="Chen Z."/>
            <person name="Dunbar C."/>
            <person name="Freedman E."/>
            <person name="Gearin G."/>
            <person name="Goldberg J."/>
            <person name="Griggs A."/>
            <person name="Gujja S."/>
            <person name="Heiman D."/>
            <person name="Howarth C."/>
            <person name="Larson L."/>
            <person name="Lui A."/>
            <person name="MacDonald P.J.P."/>
            <person name="Montmayeur A."/>
            <person name="Murphy C."/>
            <person name="Neiman D."/>
            <person name="Pearson M."/>
            <person name="Priest M."/>
            <person name="Roberts A."/>
            <person name="Saif S."/>
            <person name="Shea T."/>
            <person name="Shenoy N."/>
            <person name="Sisk P."/>
            <person name="Stolte C."/>
            <person name="Sykes S."/>
            <person name="Wortman J."/>
            <person name="Nusbaum C."/>
            <person name="Birren B."/>
        </authorList>
    </citation>
    <scope>NUCLEOTIDE SEQUENCE [LARGE SCALE GENOMIC DNA]</scope>
    <source>
        <strain evidence="14">ATCC 700633</strain>
    </source>
</reference>
<evidence type="ECO:0000256" key="6">
    <source>
        <dbReference type="ARBA" id="ARBA00022449"/>
    </source>
</evidence>
<protein>
    <recommendedName>
        <fullName evidence="4">Probable multidrug resistance protein NorM</fullName>
    </recommendedName>
    <alternativeName>
        <fullName evidence="12">Multidrug-efflux transporter</fullName>
    </alternativeName>
</protein>
<dbReference type="PIRSF" id="PIRSF006603">
    <property type="entry name" value="DinF"/>
    <property type="match status" value="1"/>
</dbReference>
<dbReference type="InterPro" id="IPR002528">
    <property type="entry name" value="MATE_fam"/>
</dbReference>
<comment type="function">
    <text evidence="1">Multidrug efflux pump.</text>
</comment>
<gene>
    <name evidence="14" type="ORF">HMPREF0446_00194</name>
</gene>
<keyword evidence="11 13" id="KW-0472">Membrane</keyword>
<keyword evidence="8 13" id="KW-0812">Transmembrane</keyword>
<feature type="transmembrane region" description="Helical" evidence="13">
    <location>
        <begin position="130"/>
        <end position="151"/>
    </location>
</feature>
<comment type="similarity">
    <text evidence="3">Belongs to the multi antimicrobial extrusion (MATE) (TC 2.A.66.1) family.</text>
</comment>
<evidence type="ECO:0000256" key="12">
    <source>
        <dbReference type="ARBA" id="ARBA00031636"/>
    </source>
</evidence>
<evidence type="ECO:0000256" key="13">
    <source>
        <dbReference type="SAM" id="Phobius"/>
    </source>
</evidence>
<sequence>MAKDMTSGNPMKLISRFTLPLLIGNVFQQFYNMADTYFVGRYIGVQALAAVGSTGSIVFFIIGFAISMTAGLAIPLAQKFGAKDMQGVKRSFYVSTLISIGASIVLTTFSMLFCRQILELMQTPPEIIDYAYEYLMVIFAGIFAQIAFNLLSNIIRAIGDAITPLYFLVLSCILNILLDYVFIVHFNMGVGGSGFATVVSQLFSAICCYIYIKKKIPILHIERESLQFTKDFLWHHINISFPMGFQSSIIAIGTITVQIVLNRLGHEAVAGYTAAQKIDQLGILPMMSFGITMATYSAQNYGAKLYDRIWKGVRDCIKLSLTFSFCVGFILILFSPHFMRMFVGVGHESVVEYGRLYILANSSCYAILSLLFIYRYTLQGVGKTVIPTIAGMMELMMRVFAALVLTKAFGYIGLTTANPLAWFGSLVPLAITYYAFKRKFQRYS</sequence>
<dbReference type="eggNOG" id="COG0534">
    <property type="taxonomic scope" value="Bacteria"/>
</dbReference>
<evidence type="ECO:0000313" key="14">
    <source>
        <dbReference type="EMBL" id="EEW93312.2"/>
    </source>
</evidence>
<dbReference type="Proteomes" id="UP000002939">
    <property type="component" value="Unassembled WGS sequence"/>
</dbReference>
<dbReference type="GO" id="GO:0005886">
    <property type="term" value="C:plasma membrane"/>
    <property type="evidence" value="ECO:0007669"/>
    <property type="project" value="UniProtKB-SubCell"/>
</dbReference>
<evidence type="ECO:0000256" key="10">
    <source>
        <dbReference type="ARBA" id="ARBA00023065"/>
    </source>
</evidence>
<dbReference type="GO" id="GO:0015297">
    <property type="term" value="F:antiporter activity"/>
    <property type="evidence" value="ECO:0007669"/>
    <property type="project" value="UniProtKB-KW"/>
</dbReference>
<keyword evidence="15" id="KW-1185">Reference proteome</keyword>
<evidence type="ECO:0000256" key="5">
    <source>
        <dbReference type="ARBA" id="ARBA00022448"/>
    </source>
</evidence>